<dbReference type="SUPFAM" id="SSF64268">
    <property type="entry name" value="PX domain"/>
    <property type="match status" value="1"/>
</dbReference>
<dbReference type="InterPro" id="IPR036871">
    <property type="entry name" value="PX_dom_sf"/>
</dbReference>
<keyword evidence="3" id="KW-0413">Isomerase</keyword>
<dbReference type="GO" id="GO:0016853">
    <property type="term" value="F:isomerase activity"/>
    <property type="evidence" value="ECO:0007669"/>
    <property type="project" value="UniProtKB-KW"/>
</dbReference>
<feature type="domain" description="PX" evidence="1">
    <location>
        <begin position="1"/>
        <end position="113"/>
    </location>
</feature>
<protein>
    <submittedName>
        <fullName evidence="3">Peptidylprolyl isomerase</fullName>
    </submittedName>
</protein>
<evidence type="ECO:0000313" key="4">
    <source>
        <dbReference type="Proteomes" id="UP001152797"/>
    </source>
</evidence>
<organism evidence="2">
    <name type="scientific">Cladocopium goreaui</name>
    <dbReference type="NCBI Taxonomy" id="2562237"/>
    <lineage>
        <taxon>Eukaryota</taxon>
        <taxon>Sar</taxon>
        <taxon>Alveolata</taxon>
        <taxon>Dinophyceae</taxon>
        <taxon>Suessiales</taxon>
        <taxon>Symbiodiniaceae</taxon>
        <taxon>Cladocopium</taxon>
    </lineage>
</organism>
<dbReference type="EMBL" id="CAMXCT020001080">
    <property type="protein sequence ID" value="CAL1139794.1"/>
    <property type="molecule type" value="Genomic_DNA"/>
</dbReference>
<keyword evidence="4" id="KW-1185">Reference proteome</keyword>
<dbReference type="EMBL" id="CAMXCT030001080">
    <property type="protein sequence ID" value="CAL4773731.1"/>
    <property type="molecule type" value="Genomic_DNA"/>
</dbReference>
<dbReference type="Gene3D" id="3.30.1520.10">
    <property type="entry name" value="Phox-like domain"/>
    <property type="match status" value="1"/>
</dbReference>
<evidence type="ECO:0000259" key="1">
    <source>
        <dbReference type="PROSITE" id="PS50195"/>
    </source>
</evidence>
<dbReference type="InterPro" id="IPR001683">
    <property type="entry name" value="PX_dom"/>
</dbReference>
<dbReference type="CDD" id="cd06093">
    <property type="entry name" value="PX_domain"/>
    <property type="match status" value="1"/>
</dbReference>
<evidence type="ECO:0000313" key="2">
    <source>
        <dbReference type="EMBL" id="CAI3986419.1"/>
    </source>
</evidence>
<reference evidence="3 4" key="2">
    <citation type="submission" date="2024-05" db="EMBL/GenBank/DDBJ databases">
        <authorList>
            <person name="Chen Y."/>
            <person name="Shah S."/>
            <person name="Dougan E. K."/>
            <person name="Thang M."/>
            <person name="Chan C."/>
        </authorList>
    </citation>
    <scope>NUCLEOTIDE SEQUENCE [LARGE SCALE GENOMIC DNA]</scope>
</reference>
<evidence type="ECO:0000313" key="3">
    <source>
        <dbReference type="EMBL" id="CAL4773731.1"/>
    </source>
</evidence>
<dbReference type="OrthoDB" id="424986at2759"/>
<name>A0A9P1FR40_9DINO</name>
<gene>
    <name evidence="2" type="ORF">C1SCF055_LOCUS13774</name>
</gene>
<dbReference type="EMBL" id="CAMXCT010001080">
    <property type="protein sequence ID" value="CAI3986419.1"/>
    <property type="molecule type" value="Genomic_DNA"/>
</dbReference>
<reference evidence="2" key="1">
    <citation type="submission" date="2022-10" db="EMBL/GenBank/DDBJ databases">
        <authorList>
            <person name="Chen Y."/>
            <person name="Dougan E. K."/>
            <person name="Chan C."/>
            <person name="Rhodes N."/>
            <person name="Thang M."/>
        </authorList>
    </citation>
    <scope>NUCLEOTIDE SEQUENCE</scope>
</reference>
<dbReference type="AlphaFoldDB" id="A0A9P1FR40"/>
<proteinExistence type="predicted"/>
<dbReference type="PROSITE" id="PS50195">
    <property type="entry name" value="PX"/>
    <property type="match status" value="1"/>
</dbReference>
<dbReference type="SMART" id="SM00312">
    <property type="entry name" value="PX"/>
    <property type="match status" value="1"/>
</dbReference>
<sequence length="329" mass="35562">MVVKLELTGHSEVDGVVWYDVQVTNESGRSWLLQKRYNDFAQLHDELKQSKSLELKPLPGKESLNPLKLLAKDGFLDRRTEGLQSYLEALAAQVQTLAQDPVLEKFLQVDLSVEREPGESAEAEAATSTAAQYFSPACHQNAAMMRQQSTKVGKATLLLAAVTLLLYRCTTFIAPTRHSSRREFLGAATVAAIQAVGAPAAHAAIARWSGIYDDPKHPGCERSITKDGGDFVISGTSSEDGNKACLEDAPTKRWYLIAQQGEASDELLVDFSSKGGPKDAVAKFDGDGIVFPDGNRWSKIKRKPGAAAASYLDGPASPLKGFSKGKVPQ</sequence>
<dbReference type="Pfam" id="PF00787">
    <property type="entry name" value="PX"/>
    <property type="match status" value="1"/>
</dbReference>
<dbReference type="Proteomes" id="UP001152797">
    <property type="component" value="Unassembled WGS sequence"/>
</dbReference>
<accession>A0A9P1FR40</accession>
<comment type="caution">
    <text evidence="2">The sequence shown here is derived from an EMBL/GenBank/DDBJ whole genome shotgun (WGS) entry which is preliminary data.</text>
</comment>
<dbReference type="GO" id="GO:0035091">
    <property type="term" value="F:phosphatidylinositol binding"/>
    <property type="evidence" value="ECO:0007669"/>
    <property type="project" value="InterPro"/>
</dbReference>